<feature type="compositionally biased region" description="Acidic residues" evidence="1">
    <location>
        <begin position="88"/>
        <end position="97"/>
    </location>
</feature>
<protein>
    <submittedName>
        <fullName evidence="2">Uncharacterized protein</fullName>
    </submittedName>
</protein>
<feature type="compositionally biased region" description="Basic and acidic residues" evidence="1">
    <location>
        <begin position="16"/>
        <end position="36"/>
    </location>
</feature>
<reference evidence="2 3" key="1">
    <citation type="journal article" date="2023" name="Plants (Basel)">
        <title>Bridging the Gap: Combining Genomics and Transcriptomics Approaches to Understand Stylosanthes scabra, an Orphan Legume from the Brazilian Caatinga.</title>
        <authorList>
            <person name="Ferreira-Neto J.R.C."/>
            <person name="da Silva M.D."/>
            <person name="Binneck E."/>
            <person name="de Melo N.F."/>
            <person name="da Silva R.H."/>
            <person name="de Melo A.L.T.M."/>
            <person name="Pandolfi V."/>
            <person name="Bustamante F.O."/>
            <person name="Brasileiro-Vidal A.C."/>
            <person name="Benko-Iseppon A.M."/>
        </authorList>
    </citation>
    <scope>NUCLEOTIDE SEQUENCE [LARGE SCALE GENOMIC DNA]</scope>
    <source>
        <tissue evidence="2">Leaves</tissue>
    </source>
</reference>
<feature type="compositionally biased region" description="Basic and acidic residues" evidence="1">
    <location>
        <begin position="48"/>
        <end position="87"/>
    </location>
</feature>
<feature type="compositionally biased region" description="Basic and acidic residues" evidence="1">
    <location>
        <begin position="115"/>
        <end position="129"/>
    </location>
</feature>
<evidence type="ECO:0000256" key="1">
    <source>
        <dbReference type="SAM" id="MobiDB-lite"/>
    </source>
</evidence>
<keyword evidence="3" id="KW-1185">Reference proteome</keyword>
<comment type="caution">
    <text evidence="2">The sequence shown here is derived from an EMBL/GenBank/DDBJ whole genome shotgun (WGS) entry which is preliminary data.</text>
</comment>
<organism evidence="2 3">
    <name type="scientific">Stylosanthes scabra</name>
    <dbReference type="NCBI Taxonomy" id="79078"/>
    <lineage>
        <taxon>Eukaryota</taxon>
        <taxon>Viridiplantae</taxon>
        <taxon>Streptophyta</taxon>
        <taxon>Embryophyta</taxon>
        <taxon>Tracheophyta</taxon>
        <taxon>Spermatophyta</taxon>
        <taxon>Magnoliopsida</taxon>
        <taxon>eudicotyledons</taxon>
        <taxon>Gunneridae</taxon>
        <taxon>Pentapetalae</taxon>
        <taxon>rosids</taxon>
        <taxon>fabids</taxon>
        <taxon>Fabales</taxon>
        <taxon>Fabaceae</taxon>
        <taxon>Papilionoideae</taxon>
        <taxon>50 kb inversion clade</taxon>
        <taxon>dalbergioids sensu lato</taxon>
        <taxon>Dalbergieae</taxon>
        <taxon>Pterocarpus clade</taxon>
        <taxon>Stylosanthes</taxon>
    </lineage>
</organism>
<evidence type="ECO:0000313" key="2">
    <source>
        <dbReference type="EMBL" id="MED6171741.1"/>
    </source>
</evidence>
<evidence type="ECO:0000313" key="3">
    <source>
        <dbReference type="Proteomes" id="UP001341840"/>
    </source>
</evidence>
<feature type="region of interest" description="Disordered" evidence="1">
    <location>
        <begin position="1"/>
        <end position="143"/>
    </location>
</feature>
<name>A0ABU6VEL2_9FABA</name>
<gene>
    <name evidence="2" type="ORF">PIB30_043620</name>
</gene>
<feature type="compositionally biased region" description="Basic residues" evidence="1">
    <location>
        <begin position="1"/>
        <end position="15"/>
    </location>
</feature>
<proteinExistence type="predicted"/>
<dbReference type="Proteomes" id="UP001341840">
    <property type="component" value="Unassembled WGS sequence"/>
</dbReference>
<accession>A0ABU6VEL2</accession>
<feature type="region of interest" description="Disordered" evidence="1">
    <location>
        <begin position="224"/>
        <end position="252"/>
    </location>
</feature>
<sequence length="268" mass="30470">MAGYGKRKEHTRGSRRQGDEQTQRRWKGEGRCDDNGTRTTPTSRDRRKSCGREQKTQSRGARRNDFEPKGTRRDNKGDETRITRVDDTEPEELDDDGVGTTAARRDGNRTSGARRRCEMEPAELDDHARSNGRGSGRRQGALNPQFKPLISLNLRSPKWEAELFSTTMRLSRSTMTLMSTKIRRYHFKDEKFTRLVHSGRFDPDRPYEFVIAMLGGDCLFGTPRSTPSSNAMPPRAPQTGPRPWSSQSLPTKDSISLGLSLRTYPAYD</sequence>
<dbReference type="EMBL" id="JASCZI010151290">
    <property type="protein sequence ID" value="MED6171741.1"/>
    <property type="molecule type" value="Genomic_DNA"/>
</dbReference>